<dbReference type="Pfam" id="PF07973">
    <property type="entry name" value="tRNA_SAD"/>
    <property type="match status" value="1"/>
</dbReference>
<evidence type="ECO:0000256" key="9">
    <source>
        <dbReference type="ARBA" id="ARBA00022840"/>
    </source>
</evidence>
<protein>
    <recommendedName>
        <fullName evidence="14">Threonine--tRNA ligase</fullName>
        <ecNumber evidence="14">6.1.1.3</ecNumber>
    </recommendedName>
    <alternativeName>
        <fullName evidence="14">Threonyl-tRNA synthetase</fullName>
        <shortName evidence="14">ThrRS</shortName>
    </alternativeName>
</protein>
<dbReference type="InterPro" id="IPR045864">
    <property type="entry name" value="aa-tRNA-synth_II/BPL/LPL"/>
</dbReference>
<evidence type="ECO:0000256" key="2">
    <source>
        <dbReference type="ARBA" id="ARBA00008226"/>
    </source>
</evidence>
<comment type="subunit">
    <text evidence="14">Homodimer.</text>
</comment>
<dbReference type="FunFam" id="3.30.930.10:FF:000019">
    <property type="entry name" value="Threonine--tRNA ligase"/>
    <property type="match status" value="1"/>
</dbReference>
<dbReference type="InterPro" id="IPR036621">
    <property type="entry name" value="Anticodon-bd_dom_sf"/>
</dbReference>
<keyword evidence="16" id="KW-1185">Reference proteome</keyword>
<comment type="subcellular location">
    <subcellularLocation>
        <location evidence="1 14">Cytoplasm</location>
    </subcellularLocation>
</comment>
<dbReference type="GO" id="GO:0005737">
    <property type="term" value="C:cytoplasm"/>
    <property type="evidence" value="ECO:0007669"/>
    <property type="project" value="UniProtKB-SubCell"/>
</dbReference>
<dbReference type="InterPro" id="IPR012947">
    <property type="entry name" value="tRNA_SAD"/>
</dbReference>
<evidence type="ECO:0000256" key="14">
    <source>
        <dbReference type="HAMAP-Rule" id="MF_00184"/>
    </source>
</evidence>
<keyword evidence="10 14" id="KW-0694">RNA-binding</keyword>
<evidence type="ECO:0000256" key="6">
    <source>
        <dbReference type="ARBA" id="ARBA00022723"/>
    </source>
</evidence>
<dbReference type="GO" id="GO:0046872">
    <property type="term" value="F:metal ion binding"/>
    <property type="evidence" value="ECO:0007669"/>
    <property type="project" value="UniProtKB-KW"/>
</dbReference>
<dbReference type="InterPro" id="IPR033728">
    <property type="entry name" value="ThrRS_core"/>
</dbReference>
<keyword evidence="9 14" id="KW-0067">ATP-binding</keyword>
<dbReference type="InterPro" id="IPR047246">
    <property type="entry name" value="ThrRS_anticodon"/>
</dbReference>
<dbReference type="Gene3D" id="3.30.54.20">
    <property type="match status" value="1"/>
</dbReference>
<evidence type="ECO:0000256" key="3">
    <source>
        <dbReference type="ARBA" id="ARBA00022490"/>
    </source>
</evidence>
<reference evidence="15 16" key="1">
    <citation type="submission" date="2018-06" db="EMBL/GenBank/DDBJ databases">
        <title>Lujinxingia sediminis gen. nov. sp. nov., a new facultative anaerobic member of the class Deltaproteobacteria, and proposal of Lujinxingaceae fam. nov.</title>
        <authorList>
            <person name="Guo L.-Y."/>
            <person name="Li C.-M."/>
            <person name="Wang S."/>
            <person name="Du Z.-J."/>
        </authorList>
    </citation>
    <scope>NUCLEOTIDE SEQUENCE [LARGE SCALE GENOMIC DNA]</scope>
    <source>
        <strain evidence="15 16">FA350</strain>
    </source>
</reference>
<dbReference type="NCBIfam" id="TIGR00418">
    <property type="entry name" value="thrS"/>
    <property type="match status" value="1"/>
</dbReference>
<dbReference type="SUPFAM" id="SSF52954">
    <property type="entry name" value="Class II aaRS ABD-related"/>
    <property type="match status" value="1"/>
</dbReference>
<dbReference type="PROSITE" id="PS50862">
    <property type="entry name" value="AA_TRNA_LIGASE_II"/>
    <property type="match status" value="1"/>
</dbReference>
<feature type="binding site" evidence="14">
    <location>
        <position position="278"/>
    </location>
    <ligand>
        <name>Zn(2+)</name>
        <dbReference type="ChEBI" id="CHEBI:29105"/>
        <note>catalytic</note>
    </ligand>
</feature>
<dbReference type="PANTHER" id="PTHR11451">
    <property type="entry name" value="THREONINE-TRNA LIGASE"/>
    <property type="match status" value="1"/>
</dbReference>
<comment type="caution">
    <text evidence="14">Lacks conserved residue(s) required for the propagation of feature annotation.</text>
</comment>
<dbReference type="FunFam" id="3.30.54.20:FF:000002">
    <property type="entry name" value="Threonine--tRNA ligase"/>
    <property type="match status" value="1"/>
</dbReference>
<gene>
    <name evidence="14" type="primary">thrS</name>
    <name evidence="15" type="ORF">DN745_09380</name>
</gene>
<dbReference type="SUPFAM" id="SSF55186">
    <property type="entry name" value="ThrRS/AlaRS common domain"/>
    <property type="match status" value="1"/>
</dbReference>
<evidence type="ECO:0000256" key="11">
    <source>
        <dbReference type="ARBA" id="ARBA00022917"/>
    </source>
</evidence>
<evidence type="ECO:0000256" key="12">
    <source>
        <dbReference type="ARBA" id="ARBA00023146"/>
    </source>
</evidence>
<dbReference type="Pfam" id="PF00587">
    <property type="entry name" value="tRNA-synt_2b"/>
    <property type="match status" value="1"/>
</dbReference>
<dbReference type="CDD" id="cd00860">
    <property type="entry name" value="ThrRS_anticodon"/>
    <property type="match status" value="1"/>
</dbReference>
<proteinExistence type="inferred from homology"/>
<dbReference type="Proteomes" id="UP000249799">
    <property type="component" value="Chromosome"/>
</dbReference>
<dbReference type="Pfam" id="PF03129">
    <property type="entry name" value="HGTP_anticodon"/>
    <property type="match status" value="1"/>
</dbReference>
<dbReference type="Gene3D" id="3.30.930.10">
    <property type="entry name" value="Bira Bifunctional Protein, Domain 2"/>
    <property type="match status" value="1"/>
</dbReference>
<keyword evidence="3 14" id="KW-0963">Cytoplasm</keyword>
<dbReference type="HAMAP" id="MF_00184">
    <property type="entry name" value="Thr_tRNA_synth"/>
    <property type="match status" value="1"/>
</dbReference>
<dbReference type="SMART" id="SM00863">
    <property type="entry name" value="tRNA_SAD"/>
    <property type="match status" value="1"/>
</dbReference>
<keyword evidence="5 14" id="KW-0436">Ligase</keyword>
<keyword evidence="6 14" id="KW-0479">Metal-binding</keyword>
<name>A0A2Z4FKN8_9DELT</name>
<dbReference type="InterPro" id="IPR002314">
    <property type="entry name" value="aa-tRNA-synt_IIb"/>
</dbReference>
<dbReference type="PANTHER" id="PTHR11451:SF44">
    <property type="entry name" value="THREONINE--TRNA LIGASE, CHLOROPLASTIC_MITOCHONDRIAL 2"/>
    <property type="match status" value="1"/>
</dbReference>
<evidence type="ECO:0000256" key="13">
    <source>
        <dbReference type="ARBA" id="ARBA00049515"/>
    </source>
</evidence>
<organism evidence="15 16">
    <name type="scientific">Bradymonas sediminis</name>
    <dbReference type="NCBI Taxonomy" id="1548548"/>
    <lineage>
        <taxon>Bacteria</taxon>
        <taxon>Deltaproteobacteria</taxon>
        <taxon>Bradymonadales</taxon>
        <taxon>Bradymonadaceae</taxon>
        <taxon>Bradymonas</taxon>
    </lineage>
</organism>
<dbReference type="FunFam" id="3.30.980.10:FF:000005">
    <property type="entry name" value="Threonyl-tRNA synthetase, mitochondrial"/>
    <property type="match status" value="1"/>
</dbReference>
<feature type="binding site" evidence="14">
    <location>
        <position position="329"/>
    </location>
    <ligand>
        <name>Zn(2+)</name>
        <dbReference type="ChEBI" id="CHEBI:29105"/>
        <note>catalytic</note>
    </ligand>
</feature>
<dbReference type="RefSeq" id="WP_111334270.1">
    <property type="nucleotide sequence ID" value="NZ_CP030032.1"/>
</dbReference>
<dbReference type="GO" id="GO:0005524">
    <property type="term" value="F:ATP binding"/>
    <property type="evidence" value="ECO:0007669"/>
    <property type="project" value="UniProtKB-UniRule"/>
</dbReference>
<evidence type="ECO:0000256" key="5">
    <source>
        <dbReference type="ARBA" id="ARBA00022598"/>
    </source>
</evidence>
<evidence type="ECO:0000256" key="7">
    <source>
        <dbReference type="ARBA" id="ARBA00022741"/>
    </source>
</evidence>
<evidence type="ECO:0000256" key="10">
    <source>
        <dbReference type="ARBA" id="ARBA00022884"/>
    </source>
</evidence>
<dbReference type="EC" id="6.1.1.3" evidence="14"/>
<dbReference type="KEGG" id="bsed:DN745_09380"/>
<feature type="binding site" evidence="14">
    <location>
        <position position="454"/>
    </location>
    <ligand>
        <name>Zn(2+)</name>
        <dbReference type="ChEBI" id="CHEBI:29105"/>
        <note>catalytic</note>
    </ligand>
</feature>
<keyword evidence="12 14" id="KW-0030">Aminoacyl-tRNA synthetase</keyword>
<evidence type="ECO:0000256" key="8">
    <source>
        <dbReference type="ARBA" id="ARBA00022833"/>
    </source>
</evidence>
<dbReference type="FunFam" id="3.40.50.800:FF:000001">
    <property type="entry name" value="Threonine--tRNA ligase"/>
    <property type="match status" value="1"/>
</dbReference>
<dbReference type="InterPro" id="IPR006195">
    <property type="entry name" value="aa-tRNA-synth_II"/>
</dbReference>
<comment type="cofactor">
    <cofactor evidence="14">
        <name>Zn(2+)</name>
        <dbReference type="ChEBI" id="CHEBI:29105"/>
    </cofactor>
    <text evidence="14">Binds 1 zinc ion per subunit.</text>
</comment>
<comment type="catalytic activity">
    <reaction evidence="13 14">
        <text>tRNA(Thr) + L-threonine + ATP = L-threonyl-tRNA(Thr) + AMP + diphosphate + H(+)</text>
        <dbReference type="Rhea" id="RHEA:24624"/>
        <dbReference type="Rhea" id="RHEA-COMP:9670"/>
        <dbReference type="Rhea" id="RHEA-COMP:9704"/>
        <dbReference type="ChEBI" id="CHEBI:15378"/>
        <dbReference type="ChEBI" id="CHEBI:30616"/>
        <dbReference type="ChEBI" id="CHEBI:33019"/>
        <dbReference type="ChEBI" id="CHEBI:57926"/>
        <dbReference type="ChEBI" id="CHEBI:78442"/>
        <dbReference type="ChEBI" id="CHEBI:78534"/>
        <dbReference type="ChEBI" id="CHEBI:456215"/>
        <dbReference type="EC" id="6.1.1.3"/>
    </reaction>
</comment>
<dbReference type="InterPro" id="IPR002320">
    <property type="entry name" value="Thr-tRNA-ligase_IIa"/>
</dbReference>
<dbReference type="GO" id="GO:0004829">
    <property type="term" value="F:threonine-tRNA ligase activity"/>
    <property type="evidence" value="ECO:0007669"/>
    <property type="project" value="UniProtKB-UniRule"/>
</dbReference>
<dbReference type="SUPFAM" id="SSF55681">
    <property type="entry name" value="Class II aaRS and biotin synthetases"/>
    <property type="match status" value="1"/>
</dbReference>
<dbReference type="Gene3D" id="3.40.50.800">
    <property type="entry name" value="Anticodon-binding domain"/>
    <property type="match status" value="1"/>
</dbReference>
<accession>A0A2Z4FKN8</accession>
<dbReference type="PRINTS" id="PR01047">
    <property type="entry name" value="TRNASYNTHTHR"/>
</dbReference>
<evidence type="ECO:0000313" key="16">
    <source>
        <dbReference type="Proteomes" id="UP000249799"/>
    </source>
</evidence>
<dbReference type="GO" id="GO:0006435">
    <property type="term" value="P:threonyl-tRNA aminoacylation"/>
    <property type="evidence" value="ECO:0007669"/>
    <property type="project" value="UniProtKB-UniRule"/>
</dbReference>
<dbReference type="GO" id="GO:0000049">
    <property type="term" value="F:tRNA binding"/>
    <property type="evidence" value="ECO:0007669"/>
    <property type="project" value="UniProtKB-KW"/>
</dbReference>
<dbReference type="InterPro" id="IPR018163">
    <property type="entry name" value="Thr/Ala-tRNA-synth_IIc_edit"/>
</dbReference>
<dbReference type="Gene3D" id="3.30.980.10">
    <property type="entry name" value="Threonyl-trna Synthetase, Chain A, domain 2"/>
    <property type="match status" value="1"/>
</dbReference>
<dbReference type="EMBL" id="CP030032">
    <property type="protein sequence ID" value="AWV89541.1"/>
    <property type="molecule type" value="Genomic_DNA"/>
</dbReference>
<keyword evidence="4 14" id="KW-0820">tRNA-binding</keyword>
<sequence>MAEQEKQDVDNKKDALYRVRHSASHIMATAIQQMFPDAKFAIGPPIADGFYYDFELPRPISTDDFGQLEGRMTQVIKQNQTFEREEWSKEKAREFFADQPYKLELIDGIEGETVSIYKNGPFTDLCAGPHVESTGACEHFKLQKVAGAYWRGDENNPMLQRIYGTAFETADELKEYLFMLEEAKRRDHRKLGRQLGLFDFDRLSPGSIFWRPKGWLVYRKLQDYFREIEEKNGYIEINHPLLYNKELFEQSGHWENYQENLFTFEAHDQTYCLKPMNCPDTMLFFKSDKRSYRELPLRVAEFGTLHRNEMPGALSGATRVRQFCQDDAHIFCTQEQIGDEISLFLKMVDQTYSLFDLDYDIELSTRPEKFMGEIEVWDRAEAALKAALDANERPYTIHEGDGAFYGPKIDFQVRDSLGRSWQCATIQLDYQLPQRFELKYAAGDNTEKTPVVLHRALAGSLERFIGILVEHLAGVFPTWLAPVQVKLLTITDDQNDYAWEIAKEYRTHGIRVEVDDRTEKIGFKVREAETQKVPYMLVIGAREAEAGNVAVRSYSEGRLGNMTPDQVRDDILEKVKNRTLDVEIQRSKIATAARSAEGTGDDMVDRGY</sequence>
<evidence type="ECO:0000313" key="15">
    <source>
        <dbReference type="EMBL" id="AWV89541.1"/>
    </source>
</evidence>
<keyword evidence="8 14" id="KW-0862">Zinc</keyword>
<dbReference type="CDD" id="cd00771">
    <property type="entry name" value="ThrRS_core"/>
    <property type="match status" value="1"/>
</dbReference>
<dbReference type="InterPro" id="IPR004154">
    <property type="entry name" value="Anticodon-bd"/>
</dbReference>
<keyword evidence="7 14" id="KW-0547">Nucleotide-binding</keyword>
<comment type="similarity">
    <text evidence="2 14">Belongs to the class-II aminoacyl-tRNA synthetase family.</text>
</comment>
<keyword evidence="11 14" id="KW-0648">Protein biosynthesis</keyword>
<dbReference type="AlphaFoldDB" id="A0A2Z4FKN8"/>
<evidence type="ECO:0000256" key="1">
    <source>
        <dbReference type="ARBA" id="ARBA00004496"/>
    </source>
</evidence>
<evidence type="ECO:0000256" key="4">
    <source>
        <dbReference type="ARBA" id="ARBA00022555"/>
    </source>
</evidence>
<dbReference type="OrthoDB" id="9802304at2"/>